<organism evidence="1 2">
    <name type="scientific">Vairimorpha ceranae</name>
    <dbReference type="NCBI Taxonomy" id="40302"/>
    <lineage>
        <taxon>Eukaryota</taxon>
        <taxon>Fungi</taxon>
        <taxon>Fungi incertae sedis</taxon>
        <taxon>Microsporidia</taxon>
        <taxon>Nosematidae</taxon>
        <taxon>Vairimorpha</taxon>
    </lineage>
</organism>
<dbReference type="SUPFAM" id="SSF48371">
    <property type="entry name" value="ARM repeat"/>
    <property type="match status" value="1"/>
</dbReference>
<dbReference type="VEuPathDB" id="MicrosporidiaDB:AAJ76_90006584"/>
<accession>A0A0F9YTU5</accession>
<dbReference type="InterPro" id="IPR011989">
    <property type="entry name" value="ARM-like"/>
</dbReference>
<dbReference type="VEuPathDB" id="MicrosporidiaDB:NCER_101660"/>
<evidence type="ECO:0000313" key="1">
    <source>
        <dbReference type="EMBL" id="KKO75907.1"/>
    </source>
</evidence>
<reference evidence="1 2" key="1">
    <citation type="journal article" date="2015" name="Environ. Microbiol.">
        <title>Genome analyses suggest the presence of polyploidy and recent human-driven expansions in eight global populations of the honeybee pathogen Nosema ceranae.</title>
        <authorList>
            <person name="Pelin A."/>
            <person name="Selman M."/>
            <person name="Aris-Brosou S."/>
            <person name="Farinelli L."/>
            <person name="Corradi N."/>
        </authorList>
    </citation>
    <scope>NUCLEOTIDE SEQUENCE [LARGE SCALE GENOMIC DNA]</scope>
    <source>
        <strain evidence="1 2">PA08 1199</strain>
    </source>
</reference>
<dbReference type="Proteomes" id="UP000034350">
    <property type="component" value="Unassembled WGS sequence"/>
</dbReference>
<dbReference type="VEuPathDB" id="MicrosporidiaDB:G9O61_00g005040"/>
<keyword evidence="2" id="KW-1185">Reference proteome</keyword>
<dbReference type="InterPro" id="IPR016024">
    <property type="entry name" value="ARM-type_fold"/>
</dbReference>
<gene>
    <name evidence="1" type="ORF">AAJ76_90006584</name>
</gene>
<protein>
    <submittedName>
        <fullName evidence="1">Kinesin-like protein</fullName>
    </submittedName>
</protein>
<dbReference type="EMBL" id="JPQZ01000009">
    <property type="protein sequence ID" value="KKO75907.1"/>
    <property type="molecule type" value="Genomic_DNA"/>
</dbReference>
<comment type="caution">
    <text evidence="1">The sequence shown here is derived from an EMBL/GenBank/DDBJ whole genome shotgun (WGS) entry which is preliminary data.</text>
</comment>
<name>A0A0F9YTU5_9MICR</name>
<dbReference type="Gene3D" id="1.25.10.10">
    <property type="entry name" value="Leucine-rich Repeat Variant"/>
    <property type="match status" value="1"/>
</dbReference>
<proteinExistence type="predicted"/>
<dbReference type="RefSeq" id="XP_024331649.1">
    <property type="nucleotide sequence ID" value="XM_024476614.1"/>
</dbReference>
<evidence type="ECO:0000313" key="2">
    <source>
        <dbReference type="Proteomes" id="UP000034350"/>
    </source>
</evidence>
<dbReference type="GeneID" id="36321570"/>
<dbReference type="OrthoDB" id="4699125at2759"/>
<dbReference type="AlphaFoldDB" id="A0A0F9YTU5"/>
<sequence length="642" mass="73897">MAALNNQLFKECINLGKQKEDEVTWSKLDKIFIKLREELCEYDECKLFVDNSLDLLLRSILSERSKLSGTSLNLLKKLFEILKHEMTNITNILSVLLKLSGRTNKVVYTRAHDTLVYICQYIDLIQYQKILIEHYNSTNKNIRLGTIKMILESNSISEKLSNLIEKAKTDPSVEIRSICKNNKKTVQNKESGQSDKKEVSVQKTENLYFNHEPKHSPYKKIPKLEPIKEINPCNKIRELEKQVRLITNLKKMEKKSKSIEFRPKINFITKKEPQDDLTPKKLDKYLSKYRTIYGSVLEEKAVIDVEENAKIDLSDLNKDVENLSLVEESCVEALNHDYTIINSEKTLLPEENVNYVINDSKIDQMKEGDKINTKVNLENNDIISSVESKKCEILESNSEINKIQCNDTIQQKLTDKYNDCQEKQKEIESKQNMLTDFDMSNKIEVDLMFDSKNKFEVLQEGLLKNTDVLSIEENFSITKNEMPEGEQQISEKMNVLLDDTNKASVSKDIPLINTSTQEQNSECSSKQLLDTNNIYKKQDHNLRGLEHNRFSSLLFADKEECVIYDINAESPLFKSSKTCIPPDCPNVSENLTSNSPKTVVNTSVSSSFLYANDSVDVNNTVDYTKVDSVIYIDKNSFVPKKE</sequence>